<dbReference type="SMART" id="SM00862">
    <property type="entry name" value="Trans_reg_C"/>
    <property type="match status" value="1"/>
</dbReference>
<gene>
    <name evidence="3" type="ORF">MGWOODY_Smn746</name>
</gene>
<protein>
    <recommendedName>
        <fullName evidence="2">OmpR/PhoB-type domain-containing protein</fullName>
    </recommendedName>
</protein>
<evidence type="ECO:0000259" key="2">
    <source>
        <dbReference type="SMART" id="SM00862"/>
    </source>
</evidence>
<dbReference type="SUPFAM" id="SSF46894">
    <property type="entry name" value="C-terminal effector domain of the bipartite response regulators"/>
    <property type="match status" value="1"/>
</dbReference>
<name>A0A160TI82_9ZZZZ</name>
<evidence type="ECO:0000256" key="1">
    <source>
        <dbReference type="ARBA" id="ARBA00023125"/>
    </source>
</evidence>
<dbReference type="InterPro" id="IPR016032">
    <property type="entry name" value="Sig_transdc_resp-reg_C-effctor"/>
</dbReference>
<accession>A0A160TI82</accession>
<evidence type="ECO:0000313" key="3">
    <source>
        <dbReference type="EMBL" id="CUS43838.1"/>
    </source>
</evidence>
<dbReference type="InterPro" id="IPR001867">
    <property type="entry name" value="OmpR/PhoB-type_DNA-bd"/>
</dbReference>
<dbReference type="GO" id="GO:0000160">
    <property type="term" value="P:phosphorelay signal transduction system"/>
    <property type="evidence" value="ECO:0007669"/>
    <property type="project" value="InterPro"/>
</dbReference>
<sequence>MIKRGSLTATFDPVEVCWNGQPVPLSPLEAAIVVKLIKRGRAAWPDLRNLLVENNAQPDTCEVLVFRIRRKFAAMGANKPIETIRGWGLRLRVEHDARGSSSLWIGATEVMD</sequence>
<dbReference type="GO" id="GO:0006355">
    <property type="term" value="P:regulation of DNA-templated transcription"/>
    <property type="evidence" value="ECO:0007669"/>
    <property type="project" value="InterPro"/>
</dbReference>
<dbReference type="GO" id="GO:0003677">
    <property type="term" value="F:DNA binding"/>
    <property type="evidence" value="ECO:0007669"/>
    <property type="project" value="UniProtKB-KW"/>
</dbReference>
<dbReference type="InterPro" id="IPR036388">
    <property type="entry name" value="WH-like_DNA-bd_sf"/>
</dbReference>
<dbReference type="AlphaFoldDB" id="A0A160TI82"/>
<keyword evidence="1" id="KW-0238">DNA-binding</keyword>
<dbReference type="EMBL" id="CZQE01000091">
    <property type="protein sequence ID" value="CUS43838.1"/>
    <property type="molecule type" value="Genomic_DNA"/>
</dbReference>
<dbReference type="Gene3D" id="1.10.10.10">
    <property type="entry name" value="Winged helix-like DNA-binding domain superfamily/Winged helix DNA-binding domain"/>
    <property type="match status" value="1"/>
</dbReference>
<proteinExistence type="predicted"/>
<reference evidence="3" key="1">
    <citation type="submission" date="2015-10" db="EMBL/GenBank/DDBJ databases">
        <authorList>
            <person name="Gilbert D.G."/>
        </authorList>
    </citation>
    <scope>NUCLEOTIDE SEQUENCE</scope>
</reference>
<feature type="domain" description="OmpR/PhoB-type" evidence="2">
    <location>
        <begin position="20"/>
        <end position="91"/>
    </location>
</feature>
<organism evidence="3">
    <name type="scientific">hydrothermal vent metagenome</name>
    <dbReference type="NCBI Taxonomy" id="652676"/>
    <lineage>
        <taxon>unclassified sequences</taxon>
        <taxon>metagenomes</taxon>
        <taxon>ecological metagenomes</taxon>
    </lineage>
</organism>